<dbReference type="InterPro" id="IPR025237">
    <property type="entry name" value="DUF4183"/>
</dbReference>
<feature type="compositionally biased region" description="Low complexity" evidence="2">
    <location>
        <begin position="86"/>
        <end position="102"/>
    </location>
</feature>
<keyword evidence="1" id="KW-0677">Repeat</keyword>
<organism evidence="4 5">
    <name type="scientific">Paenibacillus glucanolyticus</name>
    <dbReference type="NCBI Taxonomy" id="59843"/>
    <lineage>
        <taxon>Bacteria</taxon>
        <taxon>Bacillati</taxon>
        <taxon>Bacillota</taxon>
        <taxon>Bacilli</taxon>
        <taxon>Bacillales</taxon>
        <taxon>Paenibacillaceae</taxon>
        <taxon>Paenibacillus</taxon>
    </lineage>
</organism>
<accession>A0A163FNJ7</accession>
<dbReference type="Proteomes" id="UP000076796">
    <property type="component" value="Unassembled WGS sequence"/>
</dbReference>
<dbReference type="GeneID" id="97553823"/>
<gene>
    <name evidence="4" type="ORF">AWU65_31025</name>
</gene>
<feature type="compositionally biased region" description="Low complexity" evidence="2">
    <location>
        <begin position="114"/>
        <end position="153"/>
    </location>
</feature>
<comment type="caution">
    <text evidence="4">The sequence shown here is derived from an EMBL/GenBank/DDBJ whole genome shotgun (WGS) entry which is preliminary data.</text>
</comment>
<dbReference type="OrthoDB" id="2476785at2"/>
<evidence type="ECO:0000256" key="1">
    <source>
        <dbReference type="ARBA" id="ARBA00022737"/>
    </source>
</evidence>
<evidence type="ECO:0000313" key="5">
    <source>
        <dbReference type="Proteomes" id="UP000076796"/>
    </source>
</evidence>
<dbReference type="InterPro" id="IPR050938">
    <property type="entry name" value="Collagen_Structural_Proteins"/>
</dbReference>
<keyword evidence="5" id="KW-1185">Reference proteome</keyword>
<dbReference type="STRING" id="59843.A3958_03295"/>
<dbReference type="InterPro" id="IPR008160">
    <property type="entry name" value="Collagen"/>
</dbReference>
<dbReference type="EMBL" id="LWMH01000002">
    <property type="protein sequence ID" value="KZS44490.1"/>
    <property type="molecule type" value="Genomic_DNA"/>
</dbReference>
<name>A0A163FNJ7_9BACL</name>
<evidence type="ECO:0000256" key="2">
    <source>
        <dbReference type="SAM" id="MobiDB-lite"/>
    </source>
</evidence>
<dbReference type="AlphaFoldDB" id="A0A163FNJ7"/>
<feature type="region of interest" description="Disordered" evidence="2">
    <location>
        <begin position="86"/>
        <end position="153"/>
    </location>
</feature>
<dbReference type="Pfam" id="PF01391">
    <property type="entry name" value="Collagen"/>
    <property type="match status" value="1"/>
</dbReference>
<dbReference type="PANTHER" id="PTHR37456:SF3">
    <property type="entry name" value="COLLAGEN ALPHA-1(XXV) CHAIN"/>
    <property type="match status" value="1"/>
</dbReference>
<protein>
    <recommendedName>
        <fullName evidence="3">DUF4183 domain-containing protein</fullName>
    </recommendedName>
</protein>
<dbReference type="RefSeq" id="WP_082834444.1">
    <property type="nucleotide sequence ID" value="NZ_CP147845.1"/>
</dbReference>
<feature type="domain" description="DUF4183" evidence="3">
    <location>
        <begin position="195"/>
        <end position="262"/>
    </location>
</feature>
<reference evidence="4" key="1">
    <citation type="journal article" date="2016" name="Genome Announc.">
        <title>Draft genomes of two strains of Paenibacillus glucanolyticus with capability to degrade lignocellulose.</title>
        <authorList>
            <person name="Mathews S.L."/>
            <person name="Pawlak J."/>
            <person name="Grunden A.M."/>
        </authorList>
    </citation>
    <scope>NUCLEOTIDE SEQUENCE [LARGE SCALE GENOMIC DNA]</scope>
    <source>
        <strain evidence="4">SLM1</strain>
    </source>
</reference>
<dbReference type="Pfam" id="PF13799">
    <property type="entry name" value="DUF4183"/>
    <property type="match status" value="1"/>
</dbReference>
<evidence type="ECO:0000313" key="4">
    <source>
        <dbReference type="EMBL" id="KZS44490.1"/>
    </source>
</evidence>
<proteinExistence type="predicted"/>
<dbReference type="PANTHER" id="PTHR37456">
    <property type="entry name" value="SI:CH211-266K2.1"/>
    <property type="match status" value="1"/>
</dbReference>
<sequence>MAAKRKYKCLKAKRKYKYTKRIKKTVFRKKPLCKRRLSMWCLLNRRKQNLQAAIDQQALQAAIQEVKSEMKAELDKWCEMQRSLSQPGIQGISGPQGIQGIPGARGERGIDGSEGPPGIQGLPGLQGIQGEIGPQGIQGEIGPQGIQGEIGPRGIQGEIGPQGPPGPVVIPEVTISPTTNRYFYQPETDLDLTMSVTIPASFFTNDLGAPVADFSALDPNSFNNLYINGILQPGNSYDVNPTSLLFPAQSTIIYAGTPIVLEAVQLTANVTV</sequence>
<evidence type="ECO:0000259" key="3">
    <source>
        <dbReference type="Pfam" id="PF13799"/>
    </source>
</evidence>